<accession>A0A941DML3</accession>
<keyword evidence="2" id="KW-1185">Reference proteome</keyword>
<evidence type="ECO:0008006" key="3">
    <source>
        <dbReference type="Google" id="ProtNLM"/>
    </source>
</evidence>
<organism evidence="1 2">
    <name type="scientific">Undibacterium luofuense</name>
    <dbReference type="NCBI Taxonomy" id="2828733"/>
    <lineage>
        <taxon>Bacteria</taxon>
        <taxon>Pseudomonadati</taxon>
        <taxon>Pseudomonadota</taxon>
        <taxon>Betaproteobacteria</taxon>
        <taxon>Burkholderiales</taxon>
        <taxon>Oxalobacteraceae</taxon>
        <taxon>Undibacterium</taxon>
    </lineage>
</organism>
<proteinExistence type="predicted"/>
<dbReference type="EMBL" id="JAGSPN010000013">
    <property type="protein sequence ID" value="MBR7783658.1"/>
    <property type="molecule type" value="Genomic_DNA"/>
</dbReference>
<sequence>MTLTDISPAIRPRCPPGACDCDLDNLLVSINADTRILRLTRADEQRLLERLENLNSLADLRRIEQKMEEQVGIRLNISKVSAVRTLRGILIRVEPMPGLCRKTRKAIPAAIRKSLEKHPDIAYQIADMGGLFDGV</sequence>
<evidence type="ECO:0000313" key="1">
    <source>
        <dbReference type="EMBL" id="MBR7783658.1"/>
    </source>
</evidence>
<name>A0A941DML3_9BURK</name>
<dbReference type="AlphaFoldDB" id="A0A941DML3"/>
<reference evidence="1" key="1">
    <citation type="submission" date="2021-04" db="EMBL/GenBank/DDBJ databases">
        <title>novel species isolated from subtropical streams in China.</title>
        <authorList>
            <person name="Lu H."/>
        </authorList>
    </citation>
    <scope>NUCLEOTIDE SEQUENCE</scope>
    <source>
        <strain evidence="1">LFS511W</strain>
    </source>
</reference>
<comment type="caution">
    <text evidence="1">The sequence shown here is derived from an EMBL/GenBank/DDBJ whole genome shotgun (WGS) entry which is preliminary data.</text>
</comment>
<dbReference type="Proteomes" id="UP000680067">
    <property type="component" value="Unassembled WGS sequence"/>
</dbReference>
<evidence type="ECO:0000313" key="2">
    <source>
        <dbReference type="Proteomes" id="UP000680067"/>
    </source>
</evidence>
<protein>
    <recommendedName>
        <fullName evidence="3">Ribosomal protein S3AE</fullName>
    </recommendedName>
</protein>
<gene>
    <name evidence="1" type="ORF">KDM89_16045</name>
</gene>